<dbReference type="RefSeq" id="XP_003957044.1">
    <property type="nucleotide sequence ID" value="XM_003956995.1"/>
</dbReference>
<organism evidence="1 2">
    <name type="scientific">Kazachstania africana (strain ATCC 22294 / BCRC 22015 / CBS 2517 / CECT 1963 / NBRC 1671 / NRRL Y-8276)</name>
    <name type="common">Yeast</name>
    <name type="synonym">Kluyveromyces africanus</name>
    <dbReference type="NCBI Taxonomy" id="1071382"/>
    <lineage>
        <taxon>Eukaryota</taxon>
        <taxon>Fungi</taxon>
        <taxon>Dikarya</taxon>
        <taxon>Ascomycota</taxon>
        <taxon>Saccharomycotina</taxon>
        <taxon>Saccharomycetes</taxon>
        <taxon>Saccharomycetales</taxon>
        <taxon>Saccharomycetaceae</taxon>
        <taxon>Kazachstania</taxon>
    </lineage>
</organism>
<dbReference type="HOGENOM" id="CLU_2776277_0_0_1"/>
<evidence type="ECO:0008006" key="3">
    <source>
        <dbReference type="Google" id="ProtNLM"/>
    </source>
</evidence>
<dbReference type="KEGG" id="kaf:KAFR_0D02615"/>
<dbReference type="EMBL" id="HE650824">
    <property type="protein sequence ID" value="CCF57909.1"/>
    <property type="molecule type" value="Genomic_DNA"/>
</dbReference>
<sequence>MANNCKCSNCQKGCSCGPQCGSSCTSNKSTSCKCSQKVCQGCEPNQCICGNDTCADACSKDNKCQCPSH</sequence>
<dbReference type="GeneID" id="13885867"/>
<accession>H2AU59</accession>
<keyword evidence="2" id="KW-1185">Reference proteome</keyword>
<name>H2AU59_KAZAF</name>
<dbReference type="InParanoid" id="H2AU59"/>
<reference evidence="1 2" key="1">
    <citation type="journal article" date="2011" name="Proc. Natl. Acad. Sci. U.S.A.">
        <title>Evolutionary erosion of yeast sex chromosomes by mating-type switching accidents.</title>
        <authorList>
            <person name="Gordon J.L."/>
            <person name="Armisen D."/>
            <person name="Proux-Wera E."/>
            <person name="Oheigeartaigh S.S."/>
            <person name="Byrne K.P."/>
            <person name="Wolfe K.H."/>
        </authorList>
    </citation>
    <scope>NUCLEOTIDE SEQUENCE [LARGE SCALE GENOMIC DNA]</scope>
    <source>
        <strain evidence="2">ATCC 22294 / BCRC 22015 / CBS 2517 / CECT 1963 / NBRC 1671 / NRRL Y-8276</strain>
    </source>
</reference>
<dbReference type="Proteomes" id="UP000005220">
    <property type="component" value="Chromosome 4"/>
</dbReference>
<gene>
    <name evidence="1" type="primary">KAFR0D02615</name>
    <name evidence="1" type="ORF">KAFR_0D02615</name>
</gene>
<evidence type="ECO:0000313" key="2">
    <source>
        <dbReference type="Proteomes" id="UP000005220"/>
    </source>
</evidence>
<evidence type="ECO:0000313" key="1">
    <source>
        <dbReference type="EMBL" id="CCF57909.1"/>
    </source>
</evidence>
<dbReference type="AlphaFoldDB" id="H2AU59"/>
<proteinExistence type="predicted"/>
<protein>
    <recommendedName>
        <fullName evidence="3">Metallothionein</fullName>
    </recommendedName>
</protein>